<dbReference type="InterPro" id="IPR019193">
    <property type="entry name" value="UBQ-conj_enz_E2-bd_prot"/>
</dbReference>
<feature type="region of interest" description="Disordered" evidence="1">
    <location>
        <begin position="437"/>
        <end position="473"/>
    </location>
</feature>
<sequence length="1321" mass="141249">MATLEVQRPKPRHRSPSLHQAAPSSPTIIRTPDFILLPSVPTHEPEDNLPSPMALQHQFAMAQAQAQAQRSSSQNSLGLGSSSDEHHKDADELEEIVEPEAQLESDLNRDHATTSHDALRDLRNHQLESLQAIAHSIADSHLQATAASSLRTPHADLTQILDDMFASLRRIGGHNAPLSPTFSRPSVHHMSDLDRLVLLVDSFSQITATSTDAEHASQLARLNALTNALVESDRRIASNQLDSPPRTPRSLAWSESMHPRRSSTHQLHMHSPQSSSHLSGSRGSWSSTHSAATLSTSSDEAAPAPHKNVAALEDAAAAWSPRRSELLTQAGLVQPQPQQQHVDGSVFDMATIRTRTNPFSIESLYTREPIASSTTVAPAPRSPRSDQASRAASTIGDTSDSTATALPNRKRFSVQTDSAASTSLPSYSCDAPAYHADENQKASAHDAQSTTSDGLPGYDASPAPAAFAQDAKKPLETPTLLERRRAKLAAQHSAYAARTPEDLAMVQSSIDRLSTVMPQLNNQRALSPEHQRQAQLDTIIGRLAHSNAHRLNDQRSEPPSFRPSRPAPSPHPTTAQTSDPELPATPTTPVSLHTAPSASSSRRSSLLPGAFGRKLSIASIGNALRRASIYDASKLRSREGSESSTDGTIAAAAAPATRRRAATTADSRSKSDIAEGLTSLFNDGGKARKPSASDASAARLQAQSSFRAIDFADDTPRGRDASLQPRASVEEEDDSMLDDYSFATFDTQKSNHRLSVVAPLDSPHSPVSWAASSSAGSRRSSQLVSSPATPTWPRSPLTPVSPAASRRLSKPAVTFAADTLAAPPLGKSTAASLQSQLRDSGFTPLRPGKSLASVAPPFLHEHRPPAAVSVSTTTAVSNPWQDIVCYSAVTGDESAAGDAKLSASSPWPHKSNTADPPARPSASAAPASTSAATRQSEPRVDVEFLAEAQPALGTVSVMLWTSTRVDAPLELAYELVAERGDVHSRRLRVRPVARNVLLNVFASESRAGGVEVVLPAAVRLGQSGRVAVGAQLSRVKLLLTEAEARKGAEASRAEGMVEFPLSARELSCRREGALGCAVCQRAGRSTAVLRWEEGGMEWRALPSEGWEELVDAWMCHGDQELNRSLTETAVKFSSSLHTSASARVVWVGDTYISAPHSPLGTVDGTTVRLSKYLISLVGEDESWVGVLLATLQYAAASHGARRFHLSSTPSSSSCSVGVEAVGVEAVGVEAWLFSRAQYTTSLTRHWASSHNAAECVWKGYRVLYRPPANGDSDDSERVDLPESIAQWTIQAMQQCNDVLPEGLRNALTGWNTAFLARPHVV</sequence>
<feature type="region of interest" description="Disordered" evidence="1">
    <location>
        <begin position="549"/>
        <end position="606"/>
    </location>
</feature>
<feature type="compositionally biased region" description="Low complexity" evidence="1">
    <location>
        <begin position="920"/>
        <end position="934"/>
    </location>
</feature>
<dbReference type="Proteomes" id="UP000325008">
    <property type="component" value="Unassembled WGS sequence"/>
</dbReference>
<comment type="caution">
    <text evidence="2">The sequence shown here is derived from an EMBL/GenBank/DDBJ whole genome shotgun (WGS) entry which is preliminary data.</text>
</comment>
<feature type="compositionally biased region" description="Low complexity" evidence="1">
    <location>
        <begin position="459"/>
        <end position="469"/>
    </location>
</feature>
<feature type="region of interest" description="Disordered" evidence="1">
    <location>
        <begin position="758"/>
        <end position="806"/>
    </location>
</feature>
<accession>A0A5C3FUI5</accession>
<feature type="region of interest" description="Disordered" evidence="1">
    <location>
        <begin position="58"/>
        <end position="92"/>
    </location>
</feature>
<feature type="compositionally biased region" description="Polar residues" evidence="1">
    <location>
        <begin position="573"/>
        <end position="591"/>
    </location>
</feature>
<dbReference type="Pfam" id="PF09814">
    <property type="entry name" value="HECT_2"/>
    <property type="match status" value="1"/>
</dbReference>
<gene>
    <name evidence="2" type="ORF">PSANT_04919</name>
</gene>
<feature type="compositionally biased region" description="Low complexity" evidence="1">
    <location>
        <begin position="595"/>
        <end position="606"/>
    </location>
</feature>
<proteinExistence type="predicted"/>
<feature type="compositionally biased region" description="Polar residues" evidence="1">
    <location>
        <begin position="413"/>
        <end position="425"/>
    </location>
</feature>
<dbReference type="EMBL" id="OOIQ01000013">
    <property type="protein sequence ID" value="SPO47231.1"/>
    <property type="molecule type" value="Genomic_DNA"/>
</dbReference>
<feature type="region of interest" description="Disordered" evidence="1">
    <location>
        <begin position="634"/>
        <end position="670"/>
    </location>
</feature>
<name>A0A5C3FUI5_PSEA2</name>
<feature type="region of interest" description="Disordered" evidence="1">
    <location>
        <begin position="897"/>
        <end position="938"/>
    </location>
</feature>
<evidence type="ECO:0000313" key="3">
    <source>
        <dbReference type="Proteomes" id="UP000325008"/>
    </source>
</evidence>
<evidence type="ECO:0000256" key="1">
    <source>
        <dbReference type="SAM" id="MobiDB-lite"/>
    </source>
</evidence>
<feature type="region of interest" description="Disordered" evidence="1">
    <location>
        <begin position="371"/>
        <end position="425"/>
    </location>
</feature>
<protein>
    <submittedName>
        <fullName evidence="2">Uncharacterized protein</fullName>
    </submittedName>
</protein>
<organism evidence="2 3">
    <name type="scientific">Pseudozyma antarctica</name>
    <name type="common">Yeast</name>
    <name type="synonym">Candida antarctica</name>
    <dbReference type="NCBI Taxonomy" id="84753"/>
    <lineage>
        <taxon>Eukaryota</taxon>
        <taxon>Fungi</taxon>
        <taxon>Dikarya</taxon>
        <taxon>Basidiomycota</taxon>
        <taxon>Ustilaginomycotina</taxon>
        <taxon>Ustilaginomycetes</taxon>
        <taxon>Ustilaginales</taxon>
        <taxon>Ustilaginaceae</taxon>
        <taxon>Moesziomyces</taxon>
    </lineage>
</organism>
<feature type="region of interest" description="Disordered" evidence="1">
    <location>
        <begin position="711"/>
        <end position="735"/>
    </location>
</feature>
<feature type="compositionally biased region" description="Low complexity" evidence="1">
    <location>
        <begin position="265"/>
        <end position="298"/>
    </location>
</feature>
<feature type="compositionally biased region" description="Low complexity" evidence="1">
    <location>
        <begin position="762"/>
        <end position="788"/>
    </location>
</feature>
<feature type="compositionally biased region" description="Polar residues" evidence="1">
    <location>
        <begin position="902"/>
        <end position="914"/>
    </location>
</feature>
<feature type="compositionally biased region" description="Polar residues" evidence="1">
    <location>
        <begin position="385"/>
        <end position="405"/>
    </location>
</feature>
<feature type="region of interest" description="Disordered" evidence="1">
    <location>
        <begin position="1"/>
        <end position="30"/>
    </location>
</feature>
<evidence type="ECO:0000313" key="2">
    <source>
        <dbReference type="EMBL" id="SPO47231.1"/>
    </source>
</evidence>
<feature type="region of interest" description="Disordered" evidence="1">
    <location>
        <begin position="236"/>
        <end position="305"/>
    </location>
</feature>
<reference evidence="2" key="1">
    <citation type="submission" date="2018-03" db="EMBL/GenBank/DDBJ databases">
        <authorList>
            <person name="Guldener U."/>
        </authorList>
    </citation>
    <scope>NUCLEOTIDE SEQUENCE [LARGE SCALE GENOMIC DNA]</scope>
    <source>
        <strain evidence="2">ATCC34888</strain>
    </source>
</reference>
<feature type="compositionally biased region" description="Low complexity" evidence="1">
    <location>
        <begin position="58"/>
        <end position="82"/>
    </location>
</feature>
<keyword evidence="3" id="KW-1185">Reference proteome</keyword>
<dbReference type="OrthoDB" id="66510at2759"/>